<accession>A0A650DR04</accession>
<keyword evidence="6 12" id="KW-0812">Transmembrane</keyword>
<comment type="catalytic activity">
    <reaction evidence="13">
        <text>a ubiquinone + NADH + 5 H(+)(in) = a ubiquinol + NAD(+) + 4 H(+)(out)</text>
        <dbReference type="Rhea" id="RHEA:29091"/>
        <dbReference type="Rhea" id="RHEA-COMP:9565"/>
        <dbReference type="Rhea" id="RHEA-COMP:9566"/>
        <dbReference type="ChEBI" id="CHEBI:15378"/>
        <dbReference type="ChEBI" id="CHEBI:16389"/>
        <dbReference type="ChEBI" id="CHEBI:17976"/>
        <dbReference type="ChEBI" id="CHEBI:57540"/>
        <dbReference type="ChEBI" id="CHEBI:57945"/>
        <dbReference type="EC" id="7.1.1.2"/>
    </reaction>
</comment>
<evidence type="ECO:0000313" key="15">
    <source>
        <dbReference type="EMBL" id="QGT34984.1"/>
    </source>
</evidence>
<gene>
    <name evidence="15" type="primary">ND1</name>
</gene>
<dbReference type="HAMAP" id="MF_01350">
    <property type="entry name" value="NDH1_NuoH"/>
    <property type="match status" value="1"/>
</dbReference>
<dbReference type="PANTHER" id="PTHR11432:SF3">
    <property type="entry name" value="NADH-UBIQUINONE OXIDOREDUCTASE CHAIN 1"/>
    <property type="match status" value="1"/>
</dbReference>
<evidence type="ECO:0000256" key="7">
    <source>
        <dbReference type="ARBA" id="ARBA00022792"/>
    </source>
</evidence>
<comment type="similarity">
    <text evidence="3 12">Belongs to the complex I subunit 1 family.</text>
</comment>
<evidence type="ECO:0000256" key="11">
    <source>
        <dbReference type="ARBA" id="ARBA00023136"/>
    </source>
</evidence>
<feature type="transmembrane region" description="Helical" evidence="14">
    <location>
        <begin position="166"/>
        <end position="186"/>
    </location>
</feature>
<evidence type="ECO:0000256" key="2">
    <source>
        <dbReference type="ARBA" id="ARBA00004448"/>
    </source>
</evidence>
<keyword evidence="11 14" id="KW-0472">Membrane</keyword>
<feature type="transmembrane region" description="Helical" evidence="14">
    <location>
        <begin position="220"/>
        <end position="243"/>
    </location>
</feature>
<geneLocation type="mitochondrion" evidence="15"/>
<evidence type="ECO:0000256" key="5">
    <source>
        <dbReference type="ARBA" id="ARBA00022448"/>
    </source>
</evidence>
<feature type="transmembrane region" description="Helical" evidence="14">
    <location>
        <begin position="68"/>
        <end position="92"/>
    </location>
</feature>
<evidence type="ECO:0000256" key="1">
    <source>
        <dbReference type="ARBA" id="ARBA00003257"/>
    </source>
</evidence>
<dbReference type="GO" id="GO:0003954">
    <property type="term" value="F:NADH dehydrogenase activity"/>
    <property type="evidence" value="ECO:0007669"/>
    <property type="project" value="TreeGrafter"/>
</dbReference>
<evidence type="ECO:0000256" key="8">
    <source>
        <dbReference type="ARBA" id="ARBA00022989"/>
    </source>
</evidence>
<keyword evidence="9 13" id="KW-0830">Ubiquinone</keyword>
<name>A0A650DR04_9HEMI</name>
<reference evidence="15" key="2">
    <citation type="journal article" date="2019" name="Mitochondrial DNA Part B Resour">
        <title>Complete mitochondrial genome of Evacanthus heimianus (Hemiptera: Cicadellidae: Evacanthinae) from China.</title>
        <authorList>
            <person name="Wang J.-J."/>
            <person name="Yang M.-F."/>
            <person name="Dai R.-H."/>
            <person name="Li H."/>
        </authorList>
    </citation>
    <scope>NUCLEOTIDE SEQUENCE</scope>
</reference>
<keyword evidence="12" id="KW-0520">NAD</keyword>
<sequence>MYFMTSLFLVIMVMISVGFFTLLERKVLSYMQIRKGPNKVGFLGILQPFSDGIKLFVKEQSWPMNSNFLMYYICPFFLLIQSLFIWILFPYVLNNINFNFGLLFFLCCSTLSVYGLIICGWSSNSMYSILGALRSVSQAISYEVSLSIILLCYFLLIESYNFLDMMIIQSNFWFCFLMIPLFMCWFSSCLAESNRTPFDFSEGESELVSGFNVEYGGGGFALLFISEYSSIIFICLITCLIFFGGNFLSFLFFIKVIFMCFIIIWVRSTFPRYRYDKLMYLAWKCYLPLSLNMLMFFIFIKMIIYYHFFLLSH</sequence>
<feature type="transmembrane region" description="Helical" evidence="14">
    <location>
        <begin position="140"/>
        <end position="160"/>
    </location>
</feature>
<evidence type="ECO:0000256" key="12">
    <source>
        <dbReference type="RuleBase" id="RU000471"/>
    </source>
</evidence>
<evidence type="ECO:0000256" key="9">
    <source>
        <dbReference type="ARBA" id="ARBA00023075"/>
    </source>
</evidence>
<evidence type="ECO:0000256" key="14">
    <source>
        <dbReference type="SAM" id="Phobius"/>
    </source>
</evidence>
<keyword evidence="8 14" id="KW-1133">Transmembrane helix</keyword>
<keyword evidence="7" id="KW-0999">Mitochondrion inner membrane</keyword>
<comment type="function">
    <text evidence="1">Core subunit of the mitochondrial membrane respiratory chain NADH dehydrogenase (Complex I) that is believed to belong to the minimal assembly required for catalysis. Complex I functions in the transfer of electrons from NADH to the respiratory chain. The immediate electron acceptor for the enzyme is believed to be ubiquinone.</text>
</comment>
<dbReference type="PROSITE" id="PS00667">
    <property type="entry name" value="COMPLEX1_ND1_1"/>
    <property type="match status" value="1"/>
</dbReference>
<evidence type="ECO:0000256" key="10">
    <source>
        <dbReference type="ARBA" id="ARBA00023128"/>
    </source>
</evidence>
<evidence type="ECO:0000256" key="4">
    <source>
        <dbReference type="ARBA" id="ARBA00021009"/>
    </source>
</evidence>
<dbReference type="PROSITE" id="PS00668">
    <property type="entry name" value="COMPLEX1_ND1_2"/>
    <property type="match status" value="1"/>
</dbReference>
<dbReference type="GO" id="GO:0005743">
    <property type="term" value="C:mitochondrial inner membrane"/>
    <property type="evidence" value="ECO:0007669"/>
    <property type="project" value="UniProtKB-SubCell"/>
</dbReference>
<evidence type="ECO:0000256" key="13">
    <source>
        <dbReference type="RuleBase" id="RU000473"/>
    </source>
</evidence>
<organism evidence="15">
    <name type="scientific">Evacanthus heimianus</name>
    <dbReference type="NCBI Taxonomy" id="1978015"/>
    <lineage>
        <taxon>Eukaryota</taxon>
        <taxon>Metazoa</taxon>
        <taxon>Ecdysozoa</taxon>
        <taxon>Arthropoda</taxon>
        <taxon>Hexapoda</taxon>
        <taxon>Insecta</taxon>
        <taxon>Pterygota</taxon>
        <taxon>Neoptera</taxon>
        <taxon>Paraneoptera</taxon>
        <taxon>Hemiptera</taxon>
        <taxon>Auchenorrhyncha</taxon>
        <taxon>Membracoidea</taxon>
        <taxon>Cicadellidae</taxon>
        <taxon>Evacanthinae</taxon>
        <taxon>Evacanthini</taxon>
        <taxon>Evacanthus</taxon>
    </lineage>
</organism>
<evidence type="ECO:0000256" key="3">
    <source>
        <dbReference type="ARBA" id="ARBA00010535"/>
    </source>
</evidence>
<dbReference type="InterPro" id="IPR018086">
    <property type="entry name" value="NADH_UbQ_OxRdtase_su1_CS"/>
</dbReference>
<feature type="transmembrane region" description="Helical" evidence="14">
    <location>
        <begin position="98"/>
        <end position="119"/>
    </location>
</feature>
<dbReference type="EC" id="7.1.1.2" evidence="13"/>
<dbReference type="AlphaFoldDB" id="A0A650DR04"/>
<dbReference type="InterPro" id="IPR001694">
    <property type="entry name" value="NADH_UbQ_OxRdtase_su1/FPO"/>
</dbReference>
<dbReference type="GO" id="GO:0009060">
    <property type="term" value="P:aerobic respiration"/>
    <property type="evidence" value="ECO:0007669"/>
    <property type="project" value="TreeGrafter"/>
</dbReference>
<reference evidence="15" key="1">
    <citation type="submission" date="2018-01" db="EMBL/GenBank/DDBJ databases">
        <authorList>
            <person name="Dai R.H."/>
            <person name="Wang J.J."/>
        </authorList>
    </citation>
    <scope>NUCLEOTIDE SEQUENCE</scope>
</reference>
<dbReference type="GO" id="GO:0008137">
    <property type="term" value="F:NADH dehydrogenase (ubiquinone) activity"/>
    <property type="evidence" value="ECO:0007669"/>
    <property type="project" value="UniProtKB-EC"/>
</dbReference>
<feature type="transmembrane region" description="Helical" evidence="14">
    <location>
        <begin position="6"/>
        <end position="23"/>
    </location>
</feature>
<feature type="transmembrane region" description="Helical" evidence="14">
    <location>
        <begin position="286"/>
        <end position="308"/>
    </location>
</feature>
<proteinExistence type="inferred from homology"/>
<evidence type="ECO:0000256" key="6">
    <source>
        <dbReference type="ARBA" id="ARBA00022692"/>
    </source>
</evidence>
<dbReference type="PANTHER" id="PTHR11432">
    <property type="entry name" value="NADH DEHYDROGENASE SUBUNIT 1"/>
    <property type="match status" value="1"/>
</dbReference>
<keyword evidence="5" id="KW-0813">Transport</keyword>
<dbReference type="EMBL" id="MG813486">
    <property type="protein sequence ID" value="QGT34984.1"/>
    <property type="molecule type" value="Genomic_DNA"/>
</dbReference>
<keyword evidence="10 13" id="KW-0496">Mitochondrion</keyword>
<comment type="subcellular location">
    <subcellularLocation>
        <location evidence="2 12">Mitochondrion inner membrane</location>
        <topology evidence="2 12">Multi-pass membrane protein</topology>
    </subcellularLocation>
</comment>
<feature type="transmembrane region" description="Helical" evidence="14">
    <location>
        <begin position="249"/>
        <end position="266"/>
    </location>
</feature>
<protein>
    <recommendedName>
        <fullName evidence="4 13">NADH-ubiquinone oxidoreductase chain 1</fullName>
        <ecNumber evidence="13">7.1.1.2</ecNumber>
    </recommendedName>
</protein>
<dbReference type="Pfam" id="PF00146">
    <property type="entry name" value="NADHdh"/>
    <property type="match status" value="1"/>
</dbReference>